<feature type="region of interest" description="Disordered" evidence="2">
    <location>
        <begin position="1043"/>
        <end position="1092"/>
    </location>
</feature>
<evidence type="ECO:0000256" key="1">
    <source>
        <dbReference type="SAM" id="Coils"/>
    </source>
</evidence>
<evidence type="ECO:0000313" key="4">
    <source>
        <dbReference type="Proteomes" id="UP001057375"/>
    </source>
</evidence>
<feature type="coiled-coil region" evidence="1">
    <location>
        <begin position="1015"/>
        <end position="1042"/>
    </location>
</feature>
<proteinExistence type="predicted"/>
<name>A0ABQ5K242_9EUKA</name>
<accession>A0ABQ5K242</accession>
<protein>
    <submittedName>
        <fullName evidence="3">Uncharacterized protein</fullName>
    </submittedName>
</protein>
<comment type="caution">
    <text evidence="3">The sequence shown here is derived from an EMBL/GenBank/DDBJ whole genome shotgun (WGS) entry which is preliminary data.</text>
</comment>
<organism evidence="3 4">
    <name type="scientific">Aduncisulcus paluster</name>
    <dbReference type="NCBI Taxonomy" id="2918883"/>
    <lineage>
        <taxon>Eukaryota</taxon>
        <taxon>Metamonada</taxon>
        <taxon>Carpediemonas-like organisms</taxon>
        <taxon>Aduncisulcus</taxon>
    </lineage>
</organism>
<gene>
    <name evidence="3" type="ORF">ADUPG1_013194</name>
</gene>
<evidence type="ECO:0000313" key="3">
    <source>
        <dbReference type="EMBL" id="GKT25954.1"/>
    </source>
</evidence>
<dbReference type="Proteomes" id="UP001057375">
    <property type="component" value="Unassembled WGS sequence"/>
</dbReference>
<keyword evidence="4" id="KW-1185">Reference proteome</keyword>
<keyword evidence="1" id="KW-0175">Coiled coil</keyword>
<evidence type="ECO:0000256" key="2">
    <source>
        <dbReference type="SAM" id="MobiDB-lite"/>
    </source>
</evidence>
<sequence length="1092" mass="124160">MGKNYKTIPLEKSCVVEPLYKNQDIHLVFDQYISSPSGPSPFQEYKLPNDEKSGWIGPYNDKRLISCTSLKILARITRYRPDVRIRRITMLVQNFSPPYKMQICFSKRKEDSFFVDFSKSKSKEKFLYHTFDLPDLEMCLDFKTLHIHFYNKSNERCNVSLHGVWLESDTAPISMADLVSKPSTHAKTAKKPSRLTDIDIHLASISDDPSISNARKIFRQLEPKLVILVSKSNLVSPTFMKTSLELLHKLIHLDPMLIRASIFQIVCDKCLESIHVALLKKHRQKELNVVISKMFSLVRKICTSQKKCEAPSHLISIMEELLKDHDLKSIMIPNIMKIMDFLAPSIASRTSGSPHAESLSRMLPLVAPPVFNKDEFRRFVLLVEQQWIDWPERMGTEEILHLEFCTPEYIVGIYDPFKSTPVHIQTARAEYFSLVRNVFEKTNYFPEISSFIQGNILEWVFQFSSIIKDDSEWGKSFENPTFSSMFIDLANILVSCGIHNVFNNHVVLTGSIPAIKNISIKSFMMLMTTFVGIGMRLVNPIDGHTLALDPCSIQQIHDLVTSIFLSVWGTIQHLRDARAFKPVIELVGKKKKTATFFLKKQQYKCGIPLIGMLSEWICLGYNYKFFEAPKVIKGKKENPITPSPLKELKMVNGKTLPELEQSFLAYFSDALFAMMENRFEYLKITDFFNVIAFLSILKFPERYQVDDYWDLDEGDFNMFGETYGEKVLKFFGDTISSDALLSTTSSSVPSITTAPPAVKVPVQDIQGIGQQIPVPLGPLQMVEMPMLGQPVHFDLHTMASTLHTLVSLHPWLLTPGGPPQFYPPPVQEERDTSTIPTQVSDYVDQKIGQIETNLIARLDSETSKVTQLDVSELKEQIKRIERSQTKSDSEIQATITSIKDQIASLSKEIDKKGKKKDTKQEIELLKGSVSHLETTFSKLKLDTAKKIDSIISSEKTSQKTIQSYDAKFKSMKKDKKDLEVKVSTISATLDQKISNIMTTLERYMEEKDEQIEASHMEFNDRLKSYLEKHDDLQEQIKSIMSTISSSASSSSSSSSSSEQAEKSASSVADSIKTMHDSIKAMHNRVLSASKRP</sequence>
<reference evidence="3" key="1">
    <citation type="submission" date="2022-03" db="EMBL/GenBank/DDBJ databases">
        <title>Draft genome sequence of Aduncisulcus paluster, a free-living microaerophilic Fornicata.</title>
        <authorList>
            <person name="Yuyama I."/>
            <person name="Kume K."/>
            <person name="Tamura T."/>
            <person name="Inagaki Y."/>
            <person name="Hashimoto T."/>
        </authorList>
    </citation>
    <scope>NUCLEOTIDE SEQUENCE</scope>
    <source>
        <strain evidence="3">NY0171</strain>
    </source>
</reference>
<feature type="compositionally biased region" description="Low complexity" evidence="2">
    <location>
        <begin position="1043"/>
        <end position="1066"/>
    </location>
</feature>
<dbReference type="EMBL" id="BQXS01012625">
    <property type="protein sequence ID" value="GKT25954.1"/>
    <property type="molecule type" value="Genomic_DNA"/>
</dbReference>